<evidence type="ECO:0008006" key="4">
    <source>
        <dbReference type="Google" id="ProtNLM"/>
    </source>
</evidence>
<accession>A0ABS6ALM7</accession>
<organism evidence="2 3">
    <name type="scientific">Paracoccus marinaquae</name>
    <dbReference type="NCBI Taxonomy" id="2841926"/>
    <lineage>
        <taxon>Bacteria</taxon>
        <taxon>Pseudomonadati</taxon>
        <taxon>Pseudomonadota</taxon>
        <taxon>Alphaproteobacteria</taxon>
        <taxon>Rhodobacterales</taxon>
        <taxon>Paracoccaceae</taxon>
        <taxon>Paracoccus</taxon>
    </lineage>
</organism>
<protein>
    <recommendedName>
        <fullName evidence="4">Lipoprotein</fullName>
    </recommendedName>
</protein>
<feature type="signal peptide" evidence="1">
    <location>
        <begin position="1"/>
        <end position="17"/>
    </location>
</feature>
<dbReference type="EMBL" id="JAHKNG010000013">
    <property type="protein sequence ID" value="MBU3030336.1"/>
    <property type="molecule type" value="Genomic_DNA"/>
</dbReference>
<sequence>MSRNSALVLLALPLVLAACGTPQQRCIRDNTGEYRAVSRLLAEVEGNLARGYAWGERAVESDRLVQCRRAYTDGDGNVVVYYDPCFVDTVEIVPYRIPIDPAAETRKRDFLAERRAALSGKAAQAVEACKAAYPEDEKT</sequence>
<reference evidence="2" key="1">
    <citation type="submission" date="2021-06" db="EMBL/GenBank/DDBJ databases">
        <title>Paracoccus bacterium XHP0099 sp. nov., isolated from the surface waters of the Yellow Sea.</title>
        <authorList>
            <person name="Xue H."/>
            <person name="Zhang D."/>
        </authorList>
    </citation>
    <scope>NUCLEOTIDE SEQUENCE</scope>
    <source>
        <strain evidence="2">XHP0099</strain>
    </source>
</reference>
<evidence type="ECO:0000313" key="3">
    <source>
        <dbReference type="Proteomes" id="UP001166191"/>
    </source>
</evidence>
<comment type="caution">
    <text evidence="2">The sequence shown here is derived from an EMBL/GenBank/DDBJ whole genome shotgun (WGS) entry which is preliminary data.</text>
</comment>
<dbReference type="PROSITE" id="PS51257">
    <property type="entry name" value="PROKAR_LIPOPROTEIN"/>
    <property type="match status" value="1"/>
</dbReference>
<dbReference type="RefSeq" id="WP_216033016.1">
    <property type="nucleotide sequence ID" value="NZ_JAHKNG010000013.1"/>
</dbReference>
<name>A0ABS6ALM7_9RHOB</name>
<evidence type="ECO:0000313" key="2">
    <source>
        <dbReference type="EMBL" id="MBU3030336.1"/>
    </source>
</evidence>
<dbReference type="Proteomes" id="UP001166191">
    <property type="component" value="Unassembled WGS sequence"/>
</dbReference>
<keyword evidence="3" id="KW-1185">Reference proteome</keyword>
<proteinExistence type="predicted"/>
<keyword evidence="1" id="KW-0732">Signal</keyword>
<evidence type="ECO:0000256" key="1">
    <source>
        <dbReference type="SAM" id="SignalP"/>
    </source>
</evidence>
<feature type="chain" id="PRO_5045285323" description="Lipoprotein" evidence="1">
    <location>
        <begin position="18"/>
        <end position="139"/>
    </location>
</feature>
<gene>
    <name evidence="2" type="ORF">KNW02_09410</name>
</gene>